<dbReference type="AlphaFoldDB" id="A0A4C1U2E3"/>
<organism evidence="1 2">
    <name type="scientific">Eumeta variegata</name>
    <name type="common">Bagworm moth</name>
    <name type="synonym">Eumeta japonica</name>
    <dbReference type="NCBI Taxonomy" id="151549"/>
    <lineage>
        <taxon>Eukaryota</taxon>
        <taxon>Metazoa</taxon>
        <taxon>Ecdysozoa</taxon>
        <taxon>Arthropoda</taxon>
        <taxon>Hexapoda</taxon>
        <taxon>Insecta</taxon>
        <taxon>Pterygota</taxon>
        <taxon>Neoptera</taxon>
        <taxon>Endopterygota</taxon>
        <taxon>Lepidoptera</taxon>
        <taxon>Glossata</taxon>
        <taxon>Ditrysia</taxon>
        <taxon>Tineoidea</taxon>
        <taxon>Psychidae</taxon>
        <taxon>Oiketicinae</taxon>
        <taxon>Eumeta</taxon>
    </lineage>
</organism>
<protein>
    <submittedName>
        <fullName evidence="1">Uncharacterized protein</fullName>
    </submittedName>
</protein>
<dbReference type="EMBL" id="BGZK01000118">
    <property type="protein sequence ID" value="GBP20449.1"/>
    <property type="molecule type" value="Genomic_DNA"/>
</dbReference>
<sequence length="114" mass="12718">MSKCGWQTLQLNRSTTATRRELSSTNASRLCKGRSCNHALDFKVSAALVHAVGRHLLCRAIRTLINLAAEILRSEDKPYSNHNARPGPAQLHWIRPGRASDGLRIFSLCLILRT</sequence>
<reference evidence="1 2" key="1">
    <citation type="journal article" date="2019" name="Commun. Biol.">
        <title>The bagworm genome reveals a unique fibroin gene that provides high tensile strength.</title>
        <authorList>
            <person name="Kono N."/>
            <person name="Nakamura H."/>
            <person name="Ohtoshi R."/>
            <person name="Tomita M."/>
            <person name="Numata K."/>
            <person name="Arakawa K."/>
        </authorList>
    </citation>
    <scope>NUCLEOTIDE SEQUENCE [LARGE SCALE GENOMIC DNA]</scope>
</reference>
<gene>
    <name evidence="1" type="ORF">EVAR_14698_1</name>
</gene>
<keyword evidence="2" id="KW-1185">Reference proteome</keyword>
<evidence type="ECO:0000313" key="1">
    <source>
        <dbReference type="EMBL" id="GBP20449.1"/>
    </source>
</evidence>
<accession>A0A4C1U2E3</accession>
<comment type="caution">
    <text evidence="1">The sequence shown here is derived from an EMBL/GenBank/DDBJ whole genome shotgun (WGS) entry which is preliminary data.</text>
</comment>
<evidence type="ECO:0000313" key="2">
    <source>
        <dbReference type="Proteomes" id="UP000299102"/>
    </source>
</evidence>
<proteinExistence type="predicted"/>
<name>A0A4C1U2E3_EUMVA</name>
<dbReference type="Proteomes" id="UP000299102">
    <property type="component" value="Unassembled WGS sequence"/>
</dbReference>